<dbReference type="RefSeq" id="WP_191320585.1">
    <property type="nucleotide sequence ID" value="NZ_BNCG01000020.1"/>
</dbReference>
<evidence type="ECO:0000256" key="2">
    <source>
        <dbReference type="ARBA" id="ARBA00023125"/>
    </source>
</evidence>
<dbReference type="SMART" id="SM00421">
    <property type="entry name" value="HTH_LUXR"/>
    <property type="match status" value="1"/>
</dbReference>
<reference evidence="7" key="1">
    <citation type="journal article" date="2019" name="Int. J. Syst. Evol. Microbiol.">
        <title>The Global Catalogue of Microorganisms (GCM) 10K type strain sequencing project: providing services to taxonomists for standard genome sequencing and annotation.</title>
        <authorList>
            <consortium name="The Broad Institute Genomics Platform"/>
            <consortium name="The Broad Institute Genome Sequencing Center for Infectious Disease"/>
            <person name="Wu L."/>
            <person name="Ma J."/>
        </authorList>
    </citation>
    <scope>NUCLEOTIDE SEQUENCE [LARGE SCALE GENOMIC DNA]</scope>
    <source>
        <strain evidence="7">KCTC 42282</strain>
    </source>
</reference>
<dbReference type="PANTHER" id="PTHR44688:SF16">
    <property type="entry name" value="DNA-BINDING TRANSCRIPTIONAL ACTIVATOR DEVR_DOSR"/>
    <property type="match status" value="1"/>
</dbReference>
<dbReference type="SUPFAM" id="SSF52540">
    <property type="entry name" value="P-loop containing nucleoside triphosphate hydrolases"/>
    <property type="match status" value="1"/>
</dbReference>
<dbReference type="InterPro" id="IPR000792">
    <property type="entry name" value="Tscrpt_reg_LuxR_C"/>
</dbReference>
<keyword evidence="3" id="KW-0804">Transcription</keyword>
<dbReference type="InterPro" id="IPR041617">
    <property type="entry name" value="TPR_MalT"/>
</dbReference>
<gene>
    <name evidence="6" type="ORF">ACFONL_11020</name>
</gene>
<evidence type="ECO:0000313" key="6">
    <source>
        <dbReference type="EMBL" id="MFC3637901.1"/>
    </source>
</evidence>
<dbReference type="Gene3D" id="1.25.40.10">
    <property type="entry name" value="Tetratricopeptide repeat domain"/>
    <property type="match status" value="1"/>
</dbReference>
<dbReference type="PANTHER" id="PTHR44688">
    <property type="entry name" value="DNA-BINDING TRANSCRIPTIONAL ACTIVATOR DEVR_DOSR"/>
    <property type="match status" value="1"/>
</dbReference>
<evidence type="ECO:0000256" key="1">
    <source>
        <dbReference type="ARBA" id="ARBA00023015"/>
    </source>
</evidence>
<protein>
    <submittedName>
        <fullName evidence="6">LuxR C-terminal-related transcriptional regulator</fullName>
    </submittedName>
</protein>
<keyword evidence="7" id="KW-1185">Reference proteome</keyword>
<evidence type="ECO:0000256" key="4">
    <source>
        <dbReference type="SAM" id="MobiDB-lite"/>
    </source>
</evidence>
<keyword evidence="1" id="KW-0805">Transcription regulation</keyword>
<dbReference type="InterPro" id="IPR041664">
    <property type="entry name" value="AAA_16"/>
</dbReference>
<dbReference type="Proteomes" id="UP001595704">
    <property type="component" value="Unassembled WGS sequence"/>
</dbReference>
<dbReference type="EMBL" id="JBHRYC010000051">
    <property type="protein sequence ID" value="MFC3637901.1"/>
    <property type="molecule type" value="Genomic_DNA"/>
</dbReference>
<evidence type="ECO:0000256" key="3">
    <source>
        <dbReference type="ARBA" id="ARBA00023163"/>
    </source>
</evidence>
<dbReference type="Gene3D" id="3.40.50.300">
    <property type="entry name" value="P-loop containing nucleotide triphosphate hydrolases"/>
    <property type="match status" value="1"/>
</dbReference>
<dbReference type="Pfam" id="PF17874">
    <property type="entry name" value="TPR_MalT"/>
    <property type="match status" value="1"/>
</dbReference>
<feature type="region of interest" description="Disordered" evidence="4">
    <location>
        <begin position="814"/>
        <end position="836"/>
    </location>
</feature>
<proteinExistence type="predicted"/>
<sequence length="896" mass="97245">MTSTPLLVSTKFAPPRLPLHPVAREALSSLLGRAQHSRLTLVTGGAGFGKTTLLAQIRLELLRHDASVLWISLSTDERSFPAFCASLTGGLQQAGLLPEDELPMPAEADGDDELRSVAAALINAFARNDAEMFLLVDDFQHTGDPRIEQLVQMLVEGGPVNLHAIIASRTAPGLQLGRLRAMGDLCEIAAVDLAFSFRESLAFLRSNLDPHIDLDTAHGIHAQTDGWPIGLQLTAIALKTGHRRRIGWGGALPNSDDLNAYLTEDVLAGFPEGLMGFLQKLSILRRFNAELAAHVTGAANAADMLATIAGLNLFLQPVDLEGRHQWYRLHPMFIEYLNGKLGQSDVEIRVLHRRAAEWFARENLVTEAFRHALPSEDFDLAINVMERTLRPTRNLNEIGVFTRWIEGLPVALVSQRPKLAVLGAWAYALTARPDQAAGLIARLEAGGASDRHRAHIILARGMIAVQRDDAEACRAAITPLMASRLANAQLEHIRLGLVIGLLARQGHYAEARAEARNITTRDNHEPSLIARNAAVMAELIQGNFLEAQRLAGPLLALAETAHGPRSLSACMIAATMAEIAYEFDDTTGAGELLAQRMDMLRFSVPACATAAALCVARLQAIHDSPAIAASYLAARAEHFRARGLERGVALMIADQLRFELDGEVWRAGDWRGAGALLQELEELGGRHMGDQVNDLEIQAIVALSRARLARSRGEADAALNALDAVDAVAGRLRRGQLAVTVRIVRALTLADLGRGDEAAASLTEALGRGYELGLVRTLLDEGEPLRQLLASLPTPGDRALQAYRRQLLARPFMGAGRDASTATPERPDKEGRNGAALTPREEQILALLVQAMPNKRIALALDISAQTVKWNLRNIFMKLGVSTRYEAILVARERGK</sequence>
<dbReference type="SUPFAM" id="SSF48452">
    <property type="entry name" value="TPR-like"/>
    <property type="match status" value="1"/>
</dbReference>
<dbReference type="InterPro" id="IPR036388">
    <property type="entry name" value="WH-like_DNA-bd_sf"/>
</dbReference>
<dbReference type="Pfam" id="PF13191">
    <property type="entry name" value="AAA_16"/>
    <property type="match status" value="1"/>
</dbReference>
<evidence type="ECO:0000259" key="5">
    <source>
        <dbReference type="PROSITE" id="PS50043"/>
    </source>
</evidence>
<dbReference type="Pfam" id="PF00196">
    <property type="entry name" value="GerE"/>
    <property type="match status" value="1"/>
</dbReference>
<name>A0ABV7UHC7_9HYPH</name>
<accession>A0ABV7UHC7</accession>
<dbReference type="InterPro" id="IPR011990">
    <property type="entry name" value="TPR-like_helical_dom_sf"/>
</dbReference>
<dbReference type="PROSITE" id="PS50043">
    <property type="entry name" value="HTH_LUXR_2"/>
    <property type="match status" value="1"/>
</dbReference>
<dbReference type="InterPro" id="IPR016032">
    <property type="entry name" value="Sig_transdc_resp-reg_C-effctor"/>
</dbReference>
<dbReference type="InterPro" id="IPR059106">
    <property type="entry name" value="WHD_MalT"/>
</dbReference>
<feature type="domain" description="HTH luxR-type" evidence="5">
    <location>
        <begin position="830"/>
        <end position="895"/>
    </location>
</feature>
<keyword evidence="2" id="KW-0238">DNA-binding</keyword>
<dbReference type="SUPFAM" id="SSF46894">
    <property type="entry name" value="C-terminal effector domain of the bipartite response regulators"/>
    <property type="match status" value="1"/>
</dbReference>
<organism evidence="6 7">
    <name type="scientific">Camelimonas fluminis</name>
    <dbReference type="NCBI Taxonomy" id="1576911"/>
    <lineage>
        <taxon>Bacteria</taxon>
        <taxon>Pseudomonadati</taxon>
        <taxon>Pseudomonadota</taxon>
        <taxon>Alphaproteobacteria</taxon>
        <taxon>Hyphomicrobiales</taxon>
        <taxon>Chelatococcaceae</taxon>
        <taxon>Camelimonas</taxon>
    </lineage>
</organism>
<dbReference type="InterPro" id="IPR027417">
    <property type="entry name" value="P-loop_NTPase"/>
</dbReference>
<dbReference type="PRINTS" id="PR00038">
    <property type="entry name" value="HTHLUXR"/>
</dbReference>
<dbReference type="Pfam" id="PF25873">
    <property type="entry name" value="WHD_MalT"/>
    <property type="match status" value="1"/>
</dbReference>
<dbReference type="CDD" id="cd06170">
    <property type="entry name" value="LuxR_C_like"/>
    <property type="match status" value="1"/>
</dbReference>
<comment type="caution">
    <text evidence="6">The sequence shown here is derived from an EMBL/GenBank/DDBJ whole genome shotgun (WGS) entry which is preliminary data.</text>
</comment>
<dbReference type="Gene3D" id="1.10.10.10">
    <property type="entry name" value="Winged helix-like DNA-binding domain superfamily/Winged helix DNA-binding domain"/>
    <property type="match status" value="1"/>
</dbReference>
<evidence type="ECO:0000313" key="7">
    <source>
        <dbReference type="Proteomes" id="UP001595704"/>
    </source>
</evidence>